<dbReference type="PANTHER" id="PTHR31900">
    <property type="entry name" value="F-BOX/RNI SUPERFAMILY PROTEIN-RELATED"/>
    <property type="match status" value="1"/>
</dbReference>
<keyword evidence="3" id="KW-1185">Reference proteome</keyword>
<comment type="caution">
    <text evidence="2">The sequence shown here is derived from an EMBL/GenBank/DDBJ whole genome shotgun (WGS) entry which is preliminary data.</text>
</comment>
<dbReference type="PROSITE" id="PS50181">
    <property type="entry name" value="FBOX"/>
    <property type="match status" value="1"/>
</dbReference>
<dbReference type="AlphaFoldDB" id="A0ABC8UXY4"/>
<accession>A0ABC8UXY4</accession>
<evidence type="ECO:0000259" key="1">
    <source>
        <dbReference type="PROSITE" id="PS50181"/>
    </source>
</evidence>
<dbReference type="InterPro" id="IPR036047">
    <property type="entry name" value="F-box-like_dom_sf"/>
</dbReference>
<name>A0ABC8UXY4_9AQUA</name>
<dbReference type="InterPro" id="IPR001810">
    <property type="entry name" value="F-box_dom"/>
</dbReference>
<dbReference type="CDD" id="cd22160">
    <property type="entry name" value="F-box_AtFBL13-like"/>
    <property type="match status" value="1"/>
</dbReference>
<gene>
    <name evidence="2" type="ORF">ILEXP_LOCUS56408</name>
</gene>
<dbReference type="EMBL" id="CAUOFW020009490">
    <property type="protein sequence ID" value="CAK9185951.1"/>
    <property type="molecule type" value="Genomic_DNA"/>
</dbReference>
<reference evidence="2 3" key="1">
    <citation type="submission" date="2024-02" db="EMBL/GenBank/DDBJ databases">
        <authorList>
            <person name="Vignale AGUSTIN F."/>
            <person name="Sosa J E."/>
            <person name="Modenutti C."/>
        </authorList>
    </citation>
    <scope>NUCLEOTIDE SEQUENCE [LARGE SCALE GENOMIC DNA]</scope>
</reference>
<dbReference type="InterPro" id="IPR050232">
    <property type="entry name" value="FBL13/AtMIF1-like"/>
</dbReference>
<feature type="domain" description="F-box" evidence="1">
    <location>
        <begin position="2"/>
        <end position="50"/>
    </location>
</feature>
<dbReference type="SMART" id="SM00256">
    <property type="entry name" value="FBOX"/>
    <property type="match status" value="1"/>
</dbReference>
<sequence length="221" mass="25667">MLDRLSDMPWDILDNILGCLPIKDAVRTSVLSRKWRYTWVYLSNIVFYDRCKGFPVAFDNLKALELSEVCFNELDEISVFLSLLERSFSNLKSLCISAFGPFNQDVYKLMAAQNQLSYCFNQLQIVKINIALCHQYVGAFQCWRSDLEFIKLVLARSPVLEKMLVGYNYPEDCDLWFMRKLLSFERASSQLVFKYSSSPNPELYTVSSFLHDWDLPVLALG</sequence>
<dbReference type="SUPFAM" id="SSF81383">
    <property type="entry name" value="F-box domain"/>
    <property type="match status" value="1"/>
</dbReference>
<dbReference type="PANTHER" id="PTHR31900:SF30">
    <property type="entry name" value="SUPERFAMILY PROTEIN, PUTATIVE-RELATED"/>
    <property type="match status" value="1"/>
</dbReference>
<protein>
    <recommendedName>
        <fullName evidence="1">F-box domain-containing protein</fullName>
    </recommendedName>
</protein>
<organism evidence="2 3">
    <name type="scientific">Ilex paraguariensis</name>
    <name type="common">yerba mate</name>
    <dbReference type="NCBI Taxonomy" id="185542"/>
    <lineage>
        <taxon>Eukaryota</taxon>
        <taxon>Viridiplantae</taxon>
        <taxon>Streptophyta</taxon>
        <taxon>Embryophyta</taxon>
        <taxon>Tracheophyta</taxon>
        <taxon>Spermatophyta</taxon>
        <taxon>Magnoliopsida</taxon>
        <taxon>eudicotyledons</taxon>
        <taxon>Gunneridae</taxon>
        <taxon>Pentapetalae</taxon>
        <taxon>asterids</taxon>
        <taxon>campanulids</taxon>
        <taxon>Aquifoliales</taxon>
        <taxon>Aquifoliaceae</taxon>
        <taxon>Ilex</taxon>
    </lineage>
</organism>
<dbReference type="InterPro" id="IPR053781">
    <property type="entry name" value="F-box_AtFBL13-like"/>
</dbReference>
<dbReference type="Proteomes" id="UP001642360">
    <property type="component" value="Unassembled WGS sequence"/>
</dbReference>
<evidence type="ECO:0000313" key="2">
    <source>
        <dbReference type="EMBL" id="CAK9185951.1"/>
    </source>
</evidence>
<proteinExistence type="predicted"/>
<evidence type="ECO:0000313" key="3">
    <source>
        <dbReference type="Proteomes" id="UP001642360"/>
    </source>
</evidence>
<dbReference type="Pfam" id="PF00646">
    <property type="entry name" value="F-box"/>
    <property type="match status" value="1"/>
</dbReference>